<reference evidence="1 2" key="1">
    <citation type="submission" date="2018-12" db="EMBL/GenBank/DDBJ databases">
        <title>Amycolatopsis eburnea sp. nov. actinomycete associate with arbuscular mycorrhiza fungal spore.</title>
        <authorList>
            <person name="Lumyong S."/>
            <person name="Chaiya L."/>
        </authorList>
    </citation>
    <scope>NUCLEOTIDE SEQUENCE [LARGE SCALE GENOMIC DNA]</scope>
    <source>
        <strain evidence="1 2">GLM-1</strain>
    </source>
</reference>
<comment type="caution">
    <text evidence="1">The sequence shown here is derived from an EMBL/GenBank/DDBJ whole genome shotgun (WGS) entry which is preliminary data.</text>
</comment>
<dbReference type="GO" id="GO:0004658">
    <property type="term" value="F:propionyl-CoA carboxylase activity"/>
    <property type="evidence" value="ECO:0007669"/>
    <property type="project" value="InterPro"/>
</dbReference>
<dbReference type="EMBL" id="RSEC01000060">
    <property type="protein sequence ID" value="RSD10798.1"/>
    <property type="molecule type" value="Genomic_DNA"/>
</dbReference>
<organism evidence="1 2">
    <name type="scientific">Amycolatopsis eburnea</name>
    <dbReference type="NCBI Taxonomy" id="2267691"/>
    <lineage>
        <taxon>Bacteria</taxon>
        <taxon>Bacillati</taxon>
        <taxon>Actinomycetota</taxon>
        <taxon>Actinomycetes</taxon>
        <taxon>Pseudonocardiales</taxon>
        <taxon>Pseudonocardiaceae</taxon>
        <taxon>Amycolatopsis</taxon>
    </lineage>
</organism>
<evidence type="ECO:0000313" key="1">
    <source>
        <dbReference type="EMBL" id="RSD10798.1"/>
    </source>
</evidence>
<dbReference type="InterPro" id="IPR032716">
    <property type="entry name" value="ACC_epsilon"/>
</dbReference>
<gene>
    <name evidence="1" type="ORF">EIY87_39090</name>
</gene>
<keyword evidence="2" id="KW-1185">Reference proteome</keyword>
<proteinExistence type="predicted"/>
<protein>
    <submittedName>
        <fullName evidence="1">Acyl-CoA carboxylase subunit epsilon</fullName>
    </submittedName>
</protein>
<accession>A0A427T004</accession>
<dbReference type="Proteomes" id="UP000267081">
    <property type="component" value="Unassembled WGS sequence"/>
</dbReference>
<dbReference type="AlphaFoldDB" id="A0A427T004"/>
<evidence type="ECO:0000313" key="2">
    <source>
        <dbReference type="Proteomes" id="UP000267081"/>
    </source>
</evidence>
<name>A0A427T004_9PSEU</name>
<dbReference type="Pfam" id="PF13822">
    <property type="entry name" value="ACC_epsilon"/>
    <property type="match status" value="1"/>
</dbReference>
<sequence length="63" mass="6515">MVVRVVRGAPDDVELAALVTALALLAAGAPPSPAVEVGGWRARGSGEPLFRRPGAWRLSGLPR</sequence>
<dbReference type="GO" id="GO:0003989">
    <property type="term" value="F:acetyl-CoA carboxylase activity"/>
    <property type="evidence" value="ECO:0007669"/>
    <property type="project" value="InterPro"/>
</dbReference>